<proteinExistence type="predicted"/>
<accession>A0A291N0Y2</accession>
<organism evidence="1 2">
    <name type="scientific">Sphingobium yanoikuyae</name>
    <name type="common">Sphingomonas yanoikuyae</name>
    <dbReference type="NCBI Taxonomy" id="13690"/>
    <lineage>
        <taxon>Bacteria</taxon>
        <taxon>Pseudomonadati</taxon>
        <taxon>Pseudomonadota</taxon>
        <taxon>Alphaproteobacteria</taxon>
        <taxon>Sphingomonadales</taxon>
        <taxon>Sphingomonadaceae</taxon>
        <taxon>Sphingobium</taxon>
    </lineage>
</organism>
<dbReference type="Proteomes" id="UP000219422">
    <property type="component" value="Chromosome"/>
</dbReference>
<dbReference type="AlphaFoldDB" id="A0A291N0Y2"/>
<reference evidence="1 2" key="1">
    <citation type="submission" date="2017-10" db="EMBL/GenBank/DDBJ databases">
        <title>Sphingobium yanoikuyae S72.</title>
        <authorList>
            <person name="Sanchez E."/>
            <person name="Bustos P."/>
            <person name="Mendoza P."/>
            <person name="Guo X."/>
            <person name="Mendoza A."/>
        </authorList>
    </citation>
    <scope>NUCLEOTIDE SEQUENCE [LARGE SCALE GENOMIC DNA]</scope>
    <source>
        <strain evidence="1 2">S72</strain>
    </source>
</reference>
<evidence type="ECO:0000313" key="2">
    <source>
        <dbReference type="Proteomes" id="UP000219422"/>
    </source>
</evidence>
<gene>
    <name evidence="1" type="ORF">A6768_14190</name>
</gene>
<dbReference type="EMBL" id="CP023741">
    <property type="protein sequence ID" value="ATI81013.1"/>
    <property type="molecule type" value="Genomic_DNA"/>
</dbReference>
<sequence length="133" mass="15341">MGDRRKGPPLLHDRLWQVKARDRHYLFVCSQNKLRSPTAEQIFADHPGIETLSAGTNHDAETPLDNEMLRWADTIFVMEKTHRSKIQQRFRAALGGTRIVCLDIPDDYEFMDANLIALLHTRMARFLPRTPSA</sequence>
<dbReference type="SUPFAM" id="SSF52788">
    <property type="entry name" value="Phosphotyrosine protein phosphatases I"/>
    <property type="match status" value="1"/>
</dbReference>
<dbReference type="InterPro" id="IPR036196">
    <property type="entry name" value="Ptyr_pPase_sf"/>
</dbReference>
<dbReference type="Gene3D" id="3.40.50.2300">
    <property type="match status" value="1"/>
</dbReference>
<protein>
    <submittedName>
        <fullName evidence="1">Phosphotyrosine protein phosphatase</fullName>
    </submittedName>
</protein>
<evidence type="ECO:0000313" key="1">
    <source>
        <dbReference type="EMBL" id="ATI81013.1"/>
    </source>
</evidence>
<name>A0A291N0Y2_SPHYA</name>
<dbReference type="KEGG" id="sya:A6768_14190"/>